<accession>A0A066WHX1</accession>
<gene>
    <name evidence="7" type="ORF">K437DRAFT_277144</name>
</gene>
<reference evidence="7 8" key="1">
    <citation type="submission" date="2014-05" db="EMBL/GenBank/DDBJ databases">
        <title>Draft genome sequence of a rare smut relative, Tilletiaria anomala UBC 951.</title>
        <authorList>
            <consortium name="DOE Joint Genome Institute"/>
            <person name="Toome M."/>
            <person name="Kuo A."/>
            <person name="Henrissat B."/>
            <person name="Lipzen A."/>
            <person name="Tritt A."/>
            <person name="Yoshinaga Y."/>
            <person name="Zane M."/>
            <person name="Barry K."/>
            <person name="Grigoriev I.V."/>
            <person name="Spatafora J.W."/>
            <person name="Aimea M.C."/>
        </authorList>
    </citation>
    <scope>NUCLEOTIDE SEQUENCE [LARGE SCALE GENOMIC DNA]</scope>
    <source>
        <strain evidence="7 8">UBC 951</strain>
    </source>
</reference>
<dbReference type="GO" id="GO:0006520">
    <property type="term" value="P:amino acid metabolic process"/>
    <property type="evidence" value="ECO:0007669"/>
    <property type="project" value="InterPro"/>
</dbReference>
<comment type="similarity">
    <text evidence="2">Belongs to the class-I pyridoxal-phosphate-dependent aminotransferase family.</text>
</comment>
<keyword evidence="4 7" id="KW-0808">Transferase</keyword>
<evidence type="ECO:0000256" key="5">
    <source>
        <dbReference type="ARBA" id="ARBA00022898"/>
    </source>
</evidence>
<dbReference type="Proteomes" id="UP000027361">
    <property type="component" value="Unassembled WGS sequence"/>
</dbReference>
<sequence length="489" mass="53886">MTRTFTHEAESEAHQIFRAFPGHGDKSKKTEPHIVPGIEHPGSTGVIYVMDRAMANGFHYCAKDWSNFGQGAPEVGQIPGASAKPLTIDLAAMGEGVHEYAPTTGVPALREAVARYYNQTYRQGKKSQYTAENVCIVPGGRAGLSRVASIIGQVMCGYQLPDYTAYENLLGVFKSLVPIPTQLSEEDHYKLSIDDLRKEIRNRGLSAVVLSNPRNPTGQSIQDEELQQLVQIAKSMRVSMILDEFYSWYAHEGPLGKAVSAAEFVEDCENDPIILIDGLTKNWRCPGWRCCWVVGPTDLVRALAEAGSFLDGGANHPLQLAAIPMLDPERCLQDRIALQKHFRMKRDHVLKRLEEMGLPVLVKPQATFYIWLNVGKLPHPLNSGMVFFEELLKEKVIVTPGLFFDLNPSHRRNIIDSPCEPFVRLSFGPPLEELDRGLDGIARVLNKGRAASAPMGRGPDVRDRCTQCAGCCGSSSGSGCCAARGEYSF</sequence>
<keyword evidence="3" id="KW-0032">Aminotransferase</keyword>
<dbReference type="CDD" id="cd00609">
    <property type="entry name" value="AAT_like"/>
    <property type="match status" value="1"/>
</dbReference>
<dbReference type="SUPFAM" id="SSF53383">
    <property type="entry name" value="PLP-dependent transferases"/>
    <property type="match status" value="1"/>
</dbReference>
<comment type="caution">
    <text evidence="7">The sequence shown here is derived from an EMBL/GenBank/DDBJ whole genome shotgun (WGS) entry which is preliminary data.</text>
</comment>
<proteinExistence type="inferred from homology"/>
<dbReference type="HOGENOM" id="CLU_034385_1_0_1"/>
<dbReference type="Pfam" id="PF00155">
    <property type="entry name" value="Aminotran_1_2"/>
    <property type="match status" value="1"/>
</dbReference>
<dbReference type="InterPro" id="IPR050596">
    <property type="entry name" value="AspAT/PAT-like"/>
</dbReference>
<dbReference type="GeneID" id="25266803"/>
<dbReference type="PANTHER" id="PTHR46383">
    <property type="entry name" value="ASPARTATE AMINOTRANSFERASE"/>
    <property type="match status" value="1"/>
</dbReference>
<dbReference type="Gene3D" id="3.40.640.10">
    <property type="entry name" value="Type I PLP-dependent aspartate aminotransferase-like (Major domain)"/>
    <property type="match status" value="1"/>
</dbReference>
<dbReference type="PANTHER" id="PTHR46383:SF1">
    <property type="entry name" value="ASPARTATE AMINOTRANSFERASE"/>
    <property type="match status" value="1"/>
</dbReference>
<dbReference type="GO" id="GO:0030170">
    <property type="term" value="F:pyridoxal phosphate binding"/>
    <property type="evidence" value="ECO:0007669"/>
    <property type="project" value="InterPro"/>
</dbReference>
<keyword evidence="5" id="KW-0663">Pyridoxal phosphate</keyword>
<evidence type="ECO:0000256" key="3">
    <source>
        <dbReference type="ARBA" id="ARBA00022576"/>
    </source>
</evidence>
<dbReference type="EMBL" id="JMSN01000002">
    <property type="protein sequence ID" value="KDN53386.1"/>
    <property type="molecule type" value="Genomic_DNA"/>
</dbReference>
<keyword evidence="8" id="KW-1185">Reference proteome</keyword>
<dbReference type="InterPro" id="IPR015421">
    <property type="entry name" value="PyrdxlP-dep_Trfase_major"/>
</dbReference>
<name>A0A066WHX1_TILAU</name>
<dbReference type="AlphaFoldDB" id="A0A066WHX1"/>
<organism evidence="7 8">
    <name type="scientific">Tilletiaria anomala (strain ATCC 24038 / CBS 436.72 / UBC 951)</name>
    <dbReference type="NCBI Taxonomy" id="1037660"/>
    <lineage>
        <taxon>Eukaryota</taxon>
        <taxon>Fungi</taxon>
        <taxon>Dikarya</taxon>
        <taxon>Basidiomycota</taxon>
        <taxon>Ustilaginomycotina</taxon>
        <taxon>Exobasidiomycetes</taxon>
        <taxon>Georgefischeriales</taxon>
        <taxon>Tilletiariaceae</taxon>
        <taxon>Tilletiaria</taxon>
    </lineage>
</organism>
<dbReference type="OMA" id="KNWRYPG"/>
<dbReference type="OrthoDB" id="2108at2759"/>
<dbReference type="InterPro" id="IPR004839">
    <property type="entry name" value="Aminotransferase_I/II_large"/>
</dbReference>
<evidence type="ECO:0000256" key="2">
    <source>
        <dbReference type="ARBA" id="ARBA00007441"/>
    </source>
</evidence>
<dbReference type="InParanoid" id="A0A066WHX1"/>
<feature type="domain" description="Aminotransferase class I/classII large" evidence="6">
    <location>
        <begin position="64"/>
        <end position="440"/>
    </location>
</feature>
<evidence type="ECO:0000313" key="8">
    <source>
        <dbReference type="Proteomes" id="UP000027361"/>
    </source>
</evidence>
<dbReference type="GO" id="GO:0008483">
    <property type="term" value="F:transaminase activity"/>
    <property type="evidence" value="ECO:0007669"/>
    <property type="project" value="UniProtKB-KW"/>
</dbReference>
<evidence type="ECO:0000259" key="6">
    <source>
        <dbReference type="Pfam" id="PF00155"/>
    </source>
</evidence>
<protein>
    <submittedName>
        <fullName evidence="7">PLP-dependent transferase</fullName>
    </submittedName>
</protein>
<evidence type="ECO:0000313" key="7">
    <source>
        <dbReference type="EMBL" id="KDN53386.1"/>
    </source>
</evidence>
<evidence type="ECO:0000256" key="4">
    <source>
        <dbReference type="ARBA" id="ARBA00022679"/>
    </source>
</evidence>
<comment type="cofactor">
    <cofactor evidence="1">
        <name>pyridoxal 5'-phosphate</name>
        <dbReference type="ChEBI" id="CHEBI:597326"/>
    </cofactor>
</comment>
<dbReference type="RefSeq" id="XP_013246225.1">
    <property type="nucleotide sequence ID" value="XM_013390771.1"/>
</dbReference>
<dbReference type="InterPro" id="IPR015424">
    <property type="entry name" value="PyrdxlP-dep_Trfase"/>
</dbReference>
<dbReference type="STRING" id="1037660.A0A066WHX1"/>
<evidence type="ECO:0000256" key="1">
    <source>
        <dbReference type="ARBA" id="ARBA00001933"/>
    </source>
</evidence>